<dbReference type="AlphaFoldDB" id="A0A0X2NJU6"/>
<proteinExistence type="predicted"/>
<reference evidence="3" key="1">
    <citation type="submission" date="2015-11" db="EMBL/GenBank/DDBJ databases">
        <authorList>
            <person name="Dugat-Bony E."/>
        </authorList>
    </citation>
    <scope>NUCLEOTIDE SEQUENCE [LARGE SCALE GENOMIC DNA]</scope>
    <source>
        <strain evidence="3">Mu292</strain>
    </source>
</reference>
<sequence>MSYADTFVERVGKTVDDEYQERIVHQAYTVTWRYSYFATLIAAVVLAWALPGKLSLWSAMVLLPLAVSGVAGDRWMKRYSPRPRALNMTRVEGVVVGVPMLAWIVGVFLSVQGGDSSMAWGVVTGGIVGAIIGFPVAAWWLKRARVADEQRLDAELED</sequence>
<feature type="transmembrane region" description="Helical" evidence="1">
    <location>
        <begin position="118"/>
        <end position="141"/>
    </location>
</feature>
<feature type="transmembrane region" description="Helical" evidence="1">
    <location>
        <begin position="56"/>
        <end position="72"/>
    </location>
</feature>
<keyword evidence="3" id="KW-1185">Reference proteome</keyword>
<dbReference type="OrthoDB" id="4424710at2"/>
<evidence type="ECO:0000256" key="1">
    <source>
        <dbReference type="SAM" id="Phobius"/>
    </source>
</evidence>
<feature type="transmembrane region" description="Helical" evidence="1">
    <location>
        <begin position="93"/>
        <end position="112"/>
    </location>
</feature>
<gene>
    <name evidence="2" type="ORF">CVAR292_00350</name>
</gene>
<feature type="transmembrane region" description="Helical" evidence="1">
    <location>
        <begin position="32"/>
        <end position="50"/>
    </location>
</feature>
<keyword evidence="1" id="KW-0812">Transmembrane</keyword>
<dbReference type="EMBL" id="FAUH01000002">
    <property type="protein sequence ID" value="CUU65041.1"/>
    <property type="molecule type" value="Genomic_DNA"/>
</dbReference>
<dbReference type="RefSeq" id="WP_014011082.1">
    <property type="nucleotide sequence ID" value="NZ_FAUH01000002.1"/>
</dbReference>
<keyword evidence="1" id="KW-0472">Membrane</keyword>
<name>A0A0X2NJU6_9CORY</name>
<keyword evidence="1" id="KW-1133">Transmembrane helix</keyword>
<dbReference type="OMA" id="QVMHEAN"/>
<protein>
    <submittedName>
        <fullName evidence="2">Uncharacterized protein</fullName>
    </submittedName>
</protein>
<accession>A0A0X2NJU6</accession>
<evidence type="ECO:0000313" key="3">
    <source>
        <dbReference type="Proteomes" id="UP000182498"/>
    </source>
</evidence>
<organism evidence="2 3">
    <name type="scientific">Corynebacterium variabile</name>
    <dbReference type="NCBI Taxonomy" id="1727"/>
    <lineage>
        <taxon>Bacteria</taxon>
        <taxon>Bacillati</taxon>
        <taxon>Actinomycetota</taxon>
        <taxon>Actinomycetes</taxon>
        <taxon>Mycobacteriales</taxon>
        <taxon>Corynebacteriaceae</taxon>
        <taxon>Corynebacterium</taxon>
    </lineage>
</organism>
<dbReference type="Proteomes" id="UP000182498">
    <property type="component" value="Unassembled WGS sequence"/>
</dbReference>
<evidence type="ECO:0000313" key="2">
    <source>
        <dbReference type="EMBL" id="CUU65041.1"/>
    </source>
</evidence>